<organism evidence="1">
    <name type="scientific">Pseudarthrobacter sulfonivorans</name>
    <dbReference type="NCBI Taxonomy" id="121292"/>
    <lineage>
        <taxon>Bacteria</taxon>
        <taxon>Bacillati</taxon>
        <taxon>Actinomycetota</taxon>
        <taxon>Actinomycetes</taxon>
        <taxon>Micrococcales</taxon>
        <taxon>Micrococcaceae</taxon>
        <taxon>Pseudarthrobacter</taxon>
    </lineage>
</organism>
<reference evidence="1 2" key="1">
    <citation type="submission" date="2015-12" db="EMBL/GenBank/DDBJ databases">
        <authorList>
            <person name="Shamseldin A."/>
            <person name="Moawad H."/>
            <person name="Abd El-Rahim W.M."/>
            <person name="Sadowsky M.J."/>
        </authorList>
    </citation>
    <scope>NUCLEOTIDE SEQUENCE [LARGE SCALE GENOMIC DNA]</scope>
    <source>
        <strain evidence="1 2">Ar51</strain>
    </source>
</reference>
<dbReference type="EMBL" id="CP013747">
    <property type="protein sequence ID" value="ALV42358.1"/>
    <property type="molecule type" value="Genomic_DNA"/>
</dbReference>
<proteinExistence type="predicted"/>
<name>A0A0U3GT43_9MICC</name>
<dbReference type="Proteomes" id="UP000065151">
    <property type="component" value="Chromosome"/>
</dbReference>
<evidence type="ECO:0000313" key="2">
    <source>
        <dbReference type="Proteomes" id="UP000065151"/>
    </source>
</evidence>
<gene>
    <name evidence="1" type="ORF">AU252_15385</name>
</gene>
<protein>
    <submittedName>
        <fullName evidence="1">Uncharacterized protein</fullName>
    </submittedName>
</protein>
<evidence type="ECO:0000313" key="1">
    <source>
        <dbReference type="EMBL" id="ALV42358.1"/>
    </source>
</evidence>
<sequence length="169" mass="19046">MRDLDDRELRRRLELLVPFFRALGYRTLETYAAAGVLTTLPDASFPVSDARFRPTAEGLTCHPHGPVYFTITRAGELELGTGLGVPLTEAIIRYVQLAREQDLEDAGDEEGATEEFPPPRLVLDTETSRLYIVAVSRAHEPKSRPSFIPVEQYIQERAQLFVEAFRAAR</sequence>
<dbReference type="AlphaFoldDB" id="A0A0U3GT43"/>
<dbReference type="RefSeq" id="WP_058931475.1">
    <property type="nucleotide sequence ID" value="NZ_CP013747.1"/>
</dbReference>
<dbReference type="KEGG" id="psul:AU252_15385"/>
<dbReference type="STRING" id="121292.AU252_15385"/>
<accession>A0A0U3GT43</accession>